<dbReference type="GeneID" id="81393347"/>
<dbReference type="Gene3D" id="1.20.1250.20">
    <property type="entry name" value="MFS general substrate transporter like domains"/>
    <property type="match status" value="2"/>
</dbReference>
<evidence type="ECO:0000256" key="1">
    <source>
        <dbReference type="ARBA" id="ARBA00004141"/>
    </source>
</evidence>
<feature type="transmembrane region" description="Helical" evidence="8">
    <location>
        <begin position="186"/>
        <end position="210"/>
    </location>
</feature>
<keyword evidence="3" id="KW-0592">Phosphate transport</keyword>
<evidence type="ECO:0000256" key="5">
    <source>
        <dbReference type="ARBA" id="ARBA00022989"/>
    </source>
</evidence>
<dbReference type="EMBL" id="JAPMSZ010000005">
    <property type="protein sequence ID" value="KAJ5101375.1"/>
    <property type="molecule type" value="Genomic_DNA"/>
</dbReference>
<dbReference type="GO" id="GO:0016020">
    <property type="term" value="C:membrane"/>
    <property type="evidence" value="ECO:0007669"/>
    <property type="project" value="UniProtKB-SubCell"/>
</dbReference>
<dbReference type="GO" id="GO:0005315">
    <property type="term" value="F:phosphate transmembrane transporter activity"/>
    <property type="evidence" value="ECO:0007669"/>
    <property type="project" value="InterPro"/>
</dbReference>
<feature type="region of interest" description="Disordered" evidence="7">
    <location>
        <begin position="534"/>
        <end position="570"/>
    </location>
</feature>
<evidence type="ECO:0000256" key="2">
    <source>
        <dbReference type="ARBA" id="ARBA00022448"/>
    </source>
</evidence>
<evidence type="ECO:0000256" key="8">
    <source>
        <dbReference type="SAM" id="Phobius"/>
    </source>
</evidence>
<evidence type="ECO:0000313" key="10">
    <source>
        <dbReference type="EMBL" id="KAJ5101375.1"/>
    </source>
</evidence>
<dbReference type="PROSITE" id="PS50850">
    <property type="entry name" value="MFS"/>
    <property type="match status" value="1"/>
</dbReference>
<comment type="subcellular location">
    <subcellularLocation>
        <location evidence="1">Membrane</location>
        <topology evidence="1">Multi-pass membrane protein</topology>
    </subcellularLocation>
</comment>
<protein>
    <submittedName>
        <fullName evidence="10">Repressible high-affinity phosphate permease</fullName>
    </submittedName>
</protein>
<feature type="transmembrane region" description="Helical" evidence="8">
    <location>
        <begin position="144"/>
        <end position="165"/>
    </location>
</feature>
<dbReference type="InterPro" id="IPR036259">
    <property type="entry name" value="MFS_trans_sf"/>
</dbReference>
<feature type="transmembrane region" description="Helical" evidence="8">
    <location>
        <begin position="368"/>
        <end position="390"/>
    </location>
</feature>
<name>A0A9W9FJQ1_9EURO</name>
<feature type="transmembrane region" description="Helical" evidence="8">
    <location>
        <begin position="120"/>
        <end position="138"/>
    </location>
</feature>
<keyword evidence="6 8" id="KW-0472">Membrane</keyword>
<keyword evidence="11" id="KW-1185">Reference proteome</keyword>
<dbReference type="InterPro" id="IPR005829">
    <property type="entry name" value="Sugar_transporter_CS"/>
</dbReference>
<keyword evidence="5 8" id="KW-1133">Transmembrane helix</keyword>
<dbReference type="InterPro" id="IPR004738">
    <property type="entry name" value="Phos_permease"/>
</dbReference>
<evidence type="ECO:0000256" key="3">
    <source>
        <dbReference type="ARBA" id="ARBA00022592"/>
    </source>
</evidence>
<dbReference type="CDD" id="cd17364">
    <property type="entry name" value="MFS_PhT"/>
    <property type="match status" value="1"/>
</dbReference>
<dbReference type="PANTHER" id="PTHR24064">
    <property type="entry name" value="SOLUTE CARRIER FAMILY 22 MEMBER"/>
    <property type="match status" value="1"/>
</dbReference>
<dbReference type="OrthoDB" id="433512at2759"/>
<dbReference type="InterPro" id="IPR020846">
    <property type="entry name" value="MFS_dom"/>
</dbReference>
<sequence>MAPNGNSAFSDYGQDFSHITDPVERRRLALARIDKARFGWHHVRAVVVAGVGFFTDSYDIFAINLAVSMLGVVFWRDAKSNPGKMPSSVDTAIKVSTSGGTVIGQLFFGWLADRIGRKRMYGIELIIIIMATLAQALASESRAISITGLLIFWRVVMGIGIGGDYPLSSVITSEFATTKWRGAMMAAVFAMQGFGQLGAAIIALIVTVGFKESLMAAKGVGHCTGDCQLAVDKMWRVIIGFGAVPACLALYYRLTIPETPRYTFDVARDVVKAGEDIRAYMNGQSEGNPDEIQRITIMHNDSFELLTRKASWGDFWRHYLKWRYGKVLLGTAGSWFFLDVAFYGLGLNNSIILGAIGWTGGNNVYETFYRNAVGNLILIVAGAIPGYWMTVATVDKLGRKPIQITGFVILTIIFIIIGSAYKSLKHSHNGLLGLYVLAQFFFNFGPNPTTFIVPGECFPTRYRSTSHGISAASGKIGAIIAQCVFGPLVHRGAKNPSDSPWLNHVMQIFALFMLCGCFTSLLIPETKRKTLEYLSGDEPASPNSEVTQDEEAVNGTGGPKVPTMAAVQGS</sequence>
<dbReference type="NCBIfam" id="TIGR00887">
    <property type="entry name" value="2A0109"/>
    <property type="match status" value="1"/>
</dbReference>
<feature type="transmembrane region" description="Helical" evidence="8">
    <location>
        <begin position="234"/>
        <end position="252"/>
    </location>
</feature>
<dbReference type="PROSITE" id="PS00216">
    <property type="entry name" value="SUGAR_TRANSPORT_1"/>
    <property type="match status" value="1"/>
</dbReference>
<dbReference type="PROSITE" id="PS00217">
    <property type="entry name" value="SUGAR_TRANSPORT_2"/>
    <property type="match status" value="1"/>
</dbReference>
<evidence type="ECO:0000259" key="9">
    <source>
        <dbReference type="PROSITE" id="PS50850"/>
    </source>
</evidence>
<proteinExistence type="predicted"/>
<reference evidence="10" key="1">
    <citation type="submission" date="2022-11" db="EMBL/GenBank/DDBJ databases">
        <authorList>
            <person name="Petersen C."/>
        </authorList>
    </citation>
    <scope>NUCLEOTIDE SEQUENCE</scope>
    <source>
        <strain evidence="10">IBT 34128</strain>
    </source>
</reference>
<comment type="caution">
    <text evidence="10">The sequence shown here is derived from an EMBL/GenBank/DDBJ whole genome shotgun (WGS) entry which is preliminary data.</text>
</comment>
<dbReference type="GO" id="GO:0006817">
    <property type="term" value="P:phosphate ion transport"/>
    <property type="evidence" value="ECO:0007669"/>
    <property type="project" value="UniProtKB-KW"/>
</dbReference>
<evidence type="ECO:0000256" key="6">
    <source>
        <dbReference type="ARBA" id="ARBA00023136"/>
    </source>
</evidence>
<dbReference type="InterPro" id="IPR005828">
    <property type="entry name" value="MFS_sugar_transport-like"/>
</dbReference>
<gene>
    <name evidence="10" type="ORF">NUU61_003597</name>
</gene>
<reference evidence="10" key="2">
    <citation type="journal article" date="2023" name="IMA Fungus">
        <title>Comparative genomic study of the Penicillium genus elucidates a diverse pangenome and 15 lateral gene transfer events.</title>
        <authorList>
            <person name="Petersen C."/>
            <person name="Sorensen T."/>
            <person name="Nielsen M.R."/>
            <person name="Sondergaard T.E."/>
            <person name="Sorensen J.L."/>
            <person name="Fitzpatrick D.A."/>
            <person name="Frisvad J.C."/>
            <person name="Nielsen K.L."/>
        </authorList>
    </citation>
    <scope>NUCLEOTIDE SEQUENCE</scope>
    <source>
        <strain evidence="10">IBT 34128</strain>
    </source>
</reference>
<feature type="transmembrane region" description="Helical" evidence="8">
    <location>
        <begin position="58"/>
        <end position="75"/>
    </location>
</feature>
<evidence type="ECO:0000256" key="4">
    <source>
        <dbReference type="ARBA" id="ARBA00022692"/>
    </source>
</evidence>
<keyword evidence="2" id="KW-0813">Transport</keyword>
<organism evidence="10 11">
    <name type="scientific">Penicillium alfredii</name>
    <dbReference type="NCBI Taxonomy" id="1506179"/>
    <lineage>
        <taxon>Eukaryota</taxon>
        <taxon>Fungi</taxon>
        <taxon>Dikarya</taxon>
        <taxon>Ascomycota</taxon>
        <taxon>Pezizomycotina</taxon>
        <taxon>Eurotiomycetes</taxon>
        <taxon>Eurotiomycetidae</taxon>
        <taxon>Eurotiales</taxon>
        <taxon>Aspergillaceae</taxon>
        <taxon>Penicillium</taxon>
    </lineage>
</organism>
<dbReference type="RefSeq" id="XP_056512206.1">
    <property type="nucleotide sequence ID" value="XM_056654179.1"/>
</dbReference>
<feature type="domain" description="Major facilitator superfamily (MFS) profile" evidence="9">
    <location>
        <begin position="45"/>
        <end position="528"/>
    </location>
</feature>
<accession>A0A9W9FJQ1</accession>
<evidence type="ECO:0000256" key="7">
    <source>
        <dbReference type="SAM" id="MobiDB-lite"/>
    </source>
</evidence>
<evidence type="ECO:0000313" key="11">
    <source>
        <dbReference type="Proteomes" id="UP001141434"/>
    </source>
</evidence>
<dbReference type="AlphaFoldDB" id="A0A9W9FJQ1"/>
<feature type="transmembrane region" description="Helical" evidence="8">
    <location>
        <begin position="504"/>
        <end position="523"/>
    </location>
</feature>
<dbReference type="Proteomes" id="UP001141434">
    <property type="component" value="Unassembled WGS sequence"/>
</dbReference>
<dbReference type="Pfam" id="PF00083">
    <property type="entry name" value="Sugar_tr"/>
    <property type="match status" value="1"/>
</dbReference>
<dbReference type="SUPFAM" id="SSF103473">
    <property type="entry name" value="MFS general substrate transporter"/>
    <property type="match status" value="1"/>
</dbReference>
<feature type="transmembrane region" description="Helical" evidence="8">
    <location>
        <begin position="402"/>
        <end position="421"/>
    </location>
</feature>
<keyword evidence="4 8" id="KW-0812">Transmembrane</keyword>